<feature type="compositionally biased region" description="Polar residues" evidence="1">
    <location>
        <begin position="1"/>
        <end position="19"/>
    </location>
</feature>
<organism evidence="2 3">
    <name type="scientific">Pyronema omphalodes (strain CBS 100304)</name>
    <name type="common">Pyronema confluens</name>
    <dbReference type="NCBI Taxonomy" id="1076935"/>
    <lineage>
        <taxon>Eukaryota</taxon>
        <taxon>Fungi</taxon>
        <taxon>Dikarya</taxon>
        <taxon>Ascomycota</taxon>
        <taxon>Pezizomycotina</taxon>
        <taxon>Pezizomycetes</taxon>
        <taxon>Pezizales</taxon>
        <taxon>Pyronemataceae</taxon>
        <taxon>Pyronema</taxon>
    </lineage>
</organism>
<reference evidence="2 3" key="1">
    <citation type="journal article" date="2013" name="PLoS Genet.">
        <title>The genome and development-dependent transcriptomes of Pyronema confluens: a window into fungal evolution.</title>
        <authorList>
            <person name="Traeger S."/>
            <person name="Altegoer F."/>
            <person name="Freitag M."/>
            <person name="Gabaldon T."/>
            <person name="Kempken F."/>
            <person name="Kumar A."/>
            <person name="Marcet-Houben M."/>
            <person name="Poggeler S."/>
            <person name="Stajich J.E."/>
            <person name="Nowrousian M."/>
        </authorList>
    </citation>
    <scope>NUCLEOTIDE SEQUENCE [LARGE SCALE GENOMIC DNA]</scope>
    <source>
        <strain evidence="3">CBS 100304</strain>
        <tissue evidence="2">Vegetative mycelium</tissue>
    </source>
</reference>
<evidence type="ECO:0000256" key="1">
    <source>
        <dbReference type="SAM" id="MobiDB-lite"/>
    </source>
</evidence>
<accession>U4L6F5</accession>
<name>U4L6F5_PYROM</name>
<feature type="region of interest" description="Disordered" evidence="1">
    <location>
        <begin position="1"/>
        <end position="21"/>
    </location>
</feature>
<keyword evidence="3" id="KW-1185">Reference proteome</keyword>
<protein>
    <submittedName>
        <fullName evidence="2">Uncharacterized protein</fullName>
    </submittedName>
</protein>
<evidence type="ECO:0000313" key="3">
    <source>
        <dbReference type="Proteomes" id="UP000018144"/>
    </source>
</evidence>
<proteinExistence type="predicted"/>
<dbReference type="EMBL" id="HF935704">
    <property type="protein sequence ID" value="CCX12489.1"/>
    <property type="molecule type" value="Genomic_DNA"/>
</dbReference>
<evidence type="ECO:0000313" key="2">
    <source>
        <dbReference type="EMBL" id="CCX12489.1"/>
    </source>
</evidence>
<sequence>MTTNHQYTGSQHLPTTTDSRCLGPMGGGFWLTRRRERTEDWTTQRREIVSPRFVGCMVIVTCILWPRITYRDVHYIRLIYILLWWPSPSHLLRKEPCGDCGVDRSVKDAFDIDLLSIVSLSFSFHMINL</sequence>
<dbReference type="AlphaFoldDB" id="U4L6F5"/>
<dbReference type="Proteomes" id="UP000018144">
    <property type="component" value="Unassembled WGS sequence"/>
</dbReference>
<gene>
    <name evidence="2" type="ORF">PCON_12083</name>
</gene>